<dbReference type="SUPFAM" id="SSF55811">
    <property type="entry name" value="Nudix"/>
    <property type="match status" value="1"/>
</dbReference>
<dbReference type="EMBL" id="CP034170">
    <property type="protein sequence ID" value="AZI58071.1"/>
    <property type="molecule type" value="Genomic_DNA"/>
</dbReference>
<accession>A0A3G8ZWJ8</accession>
<dbReference type="InterPro" id="IPR015797">
    <property type="entry name" value="NUDIX_hydrolase-like_dom_sf"/>
</dbReference>
<evidence type="ECO:0000259" key="1">
    <source>
        <dbReference type="Pfam" id="PF00293"/>
    </source>
</evidence>
<dbReference type="KEGG" id="nak:EH165_07885"/>
<dbReference type="Pfam" id="PF00293">
    <property type="entry name" value="NUDIX"/>
    <property type="match status" value="1"/>
</dbReference>
<name>A0A3G8ZWJ8_9ACTN</name>
<proteinExistence type="predicted"/>
<feature type="domain" description="Nudix hydrolase" evidence="1">
    <location>
        <begin position="16"/>
        <end position="123"/>
    </location>
</feature>
<dbReference type="InterPro" id="IPR000086">
    <property type="entry name" value="NUDIX_hydrolase_dom"/>
</dbReference>
<dbReference type="Gene3D" id="3.90.79.10">
    <property type="entry name" value="Nucleoside Triphosphate Pyrophosphohydrolase"/>
    <property type="match status" value="1"/>
</dbReference>
<reference evidence="2 3" key="2">
    <citation type="submission" date="2018-12" db="EMBL/GenBank/DDBJ databases">
        <title>Nakamurella antarcticus sp. nov., isolated from Antarctica South Shetland Islands soil.</title>
        <authorList>
            <person name="Peng F."/>
        </authorList>
    </citation>
    <scope>NUCLEOTIDE SEQUENCE [LARGE SCALE GENOMIC DNA]</scope>
    <source>
        <strain evidence="2 3">S14-144</strain>
    </source>
</reference>
<dbReference type="Proteomes" id="UP000268084">
    <property type="component" value="Chromosome"/>
</dbReference>
<evidence type="ECO:0000313" key="2">
    <source>
        <dbReference type="EMBL" id="AZI58071.1"/>
    </source>
</evidence>
<organism evidence="2 3">
    <name type="scientific">Nakamurella antarctica</name>
    <dbReference type="NCBI Taxonomy" id="1902245"/>
    <lineage>
        <taxon>Bacteria</taxon>
        <taxon>Bacillati</taxon>
        <taxon>Actinomycetota</taxon>
        <taxon>Actinomycetes</taxon>
        <taxon>Nakamurellales</taxon>
        <taxon>Nakamurellaceae</taxon>
        <taxon>Nakamurella</taxon>
    </lineage>
</organism>
<sequence length="145" mass="15864">MKNTLRARSPRHAVPHRVAGVVFRGDKVLLAKSAPSLQDEHSWHLPGGVPDPAEDCAQALGRLVQQNTGQQVSVGPEVHHTIEVVDTQRVQEFTFGCLLQAWAPLRLAEPGHQLAWLPVDDIPGSVSGATRNAIASWRDHPERTI</sequence>
<dbReference type="RefSeq" id="WP_124798981.1">
    <property type="nucleotide sequence ID" value="NZ_CP034170.1"/>
</dbReference>
<protein>
    <submittedName>
        <fullName evidence="2">NUDIX domain-containing protein</fullName>
    </submittedName>
</protein>
<keyword evidence="3" id="KW-1185">Reference proteome</keyword>
<dbReference type="AlphaFoldDB" id="A0A3G8ZWJ8"/>
<dbReference type="OrthoDB" id="9804442at2"/>
<reference evidence="2 3" key="1">
    <citation type="submission" date="2018-11" db="EMBL/GenBank/DDBJ databases">
        <authorList>
            <person name="Da X."/>
        </authorList>
    </citation>
    <scope>NUCLEOTIDE SEQUENCE [LARGE SCALE GENOMIC DNA]</scope>
    <source>
        <strain evidence="2 3">S14-144</strain>
    </source>
</reference>
<evidence type="ECO:0000313" key="3">
    <source>
        <dbReference type="Proteomes" id="UP000268084"/>
    </source>
</evidence>
<gene>
    <name evidence="2" type="ORF">EH165_07885</name>
</gene>